<feature type="transmembrane region" description="Helical" evidence="2">
    <location>
        <begin position="76"/>
        <end position="98"/>
    </location>
</feature>
<feature type="region of interest" description="Disordered" evidence="1">
    <location>
        <begin position="164"/>
        <end position="254"/>
    </location>
</feature>
<name>A0A4V1IYD2_9FUNG</name>
<protein>
    <submittedName>
        <fullName evidence="4">Uncharacterized protein</fullName>
    </submittedName>
</protein>
<evidence type="ECO:0000313" key="5">
    <source>
        <dbReference type="Proteomes" id="UP000267251"/>
    </source>
</evidence>
<keyword evidence="2" id="KW-0472">Membrane</keyword>
<sequence>MSCRCTLLLSIPRTAILMWAMSLVGMGLGQDVEVPPTGSSSPTSDPPASASPTTTTTTTPSSSSRFQKISQAWNPVAWISIGVGLALLVGIGVGFWVWNRRRRRRTQKEHGFYPAMSPLYPGSSTAPHPGFGAPPYHPGPGPAPYSSAPGTWMLSGPTISPPYQAHAPAGVMQPKGFPLEVDPSPTLTKGAPQGSAALLDQIPPPPQYTRDDTGGASSSSRSPSPPTGSQGSPSSSPHSSSPPPPKRTSSLFIR</sequence>
<feature type="region of interest" description="Disordered" evidence="1">
    <location>
        <begin position="33"/>
        <end position="65"/>
    </location>
</feature>
<keyword evidence="5" id="KW-1185">Reference proteome</keyword>
<feature type="signal peptide" evidence="3">
    <location>
        <begin position="1"/>
        <end position="29"/>
    </location>
</feature>
<feature type="compositionally biased region" description="Low complexity" evidence="1">
    <location>
        <begin position="217"/>
        <end position="239"/>
    </location>
</feature>
<dbReference type="AlphaFoldDB" id="A0A4V1IYD2"/>
<proteinExistence type="predicted"/>
<dbReference type="EMBL" id="KZ987878">
    <property type="protein sequence ID" value="RKP14149.1"/>
    <property type="molecule type" value="Genomic_DNA"/>
</dbReference>
<keyword evidence="3" id="KW-0732">Signal</keyword>
<keyword evidence="2" id="KW-0812">Transmembrane</keyword>
<feature type="chain" id="PRO_5020980355" evidence="3">
    <location>
        <begin position="30"/>
        <end position="254"/>
    </location>
</feature>
<evidence type="ECO:0000256" key="1">
    <source>
        <dbReference type="SAM" id="MobiDB-lite"/>
    </source>
</evidence>
<dbReference type="Proteomes" id="UP000267251">
    <property type="component" value="Unassembled WGS sequence"/>
</dbReference>
<keyword evidence="2" id="KW-1133">Transmembrane helix</keyword>
<evidence type="ECO:0000256" key="3">
    <source>
        <dbReference type="SAM" id="SignalP"/>
    </source>
</evidence>
<accession>A0A4V1IYD2</accession>
<evidence type="ECO:0000313" key="4">
    <source>
        <dbReference type="EMBL" id="RKP14149.1"/>
    </source>
</evidence>
<organism evidence="4 5">
    <name type="scientific">Piptocephalis cylindrospora</name>
    <dbReference type="NCBI Taxonomy" id="1907219"/>
    <lineage>
        <taxon>Eukaryota</taxon>
        <taxon>Fungi</taxon>
        <taxon>Fungi incertae sedis</taxon>
        <taxon>Zoopagomycota</taxon>
        <taxon>Zoopagomycotina</taxon>
        <taxon>Zoopagomycetes</taxon>
        <taxon>Zoopagales</taxon>
        <taxon>Piptocephalidaceae</taxon>
        <taxon>Piptocephalis</taxon>
    </lineage>
</organism>
<gene>
    <name evidence="4" type="ORF">BJ684DRAFT_15514</name>
</gene>
<evidence type="ECO:0000256" key="2">
    <source>
        <dbReference type="SAM" id="Phobius"/>
    </source>
</evidence>
<feature type="compositionally biased region" description="Low complexity" evidence="1">
    <location>
        <begin position="35"/>
        <end position="64"/>
    </location>
</feature>
<reference evidence="5" key="1">
    <citation type="journal article" date="2018" name="Nat. Microbiol.">
        <title>Leveraging single-cell genomics to expand the fungal tree of life.</title>
        <authorList>
            <person name="Ahrendt S.R."/>
            <person name="Quandt C.A."/>
            <person name="Ciobanu D."/>
            <person name="Clum A."/>
            <person name="Salamov A."/>
            <person name="Andreopoulos B."/>
            <person name="Cheng J.F."/>
            <person name="Woyke T."/>
            <person name="Pelin A."/>
            <person name="Henrissat B."/>
            <person name="Reynolds N.K."/>
            <person name="Benny G.L."/>
            <person name="Smith M.E."/>
            <person name="James T.Y."/>
            <person name="Grigoriev I.V."/>
        </authorList>
    </citation>
    <scope>NUCLEOTIDE SEQUENCE [LARGE SCALE GENOMIC DNA]</scope>
</reference>